<dbReference type="AlphaFoldDB" id="A0A542XUQ4"/>
<reference evidence="2 5" key="2">
    <citation type="submission" date="2021-03" db="EMBL/GenBank/DDBJ databases">
        <title>Whole genome shotgun sequence of Salinispora arenicola NBRC 105043.</title>
        <authorList>
            <person name="Komaki H."/>
            <person name="Tamura T."/>
        </authorList>
    </citation>
    <scope>NUCLEOTIDE SEQUENCE [LARGE SCALE GENOMIC DNA]</scope>
    <source>
        <strain evidence="2 5">NBRC 105043</strain>
    </source>
</reference>
<evidence type="ECO:0000256" key="1">
    <source>
        <dbReference type="SAM" id="MobiDB-lite"/>
    </source>
</evidence>
<evidence type="ECO:0000313" key="3">
    <source>
        <dbReference type="EMBL" id="TQL39571.1"/>
    </source>
</evidence>
<evidence type="ECO:0000313" key="5">
    <source>
        <dbReference type="Proteomes" id="UP000677457"/>
    </source>
</evidence>
<dbReference type="EMBL" id="VFOL01000001">
    <property type="protein sequence ID" value="TQL39571.1"/>
    <property type="molecule type" value="Genomic_DNA"/>
</dbReference>
<name>A0A542XUQ4_SALAC</name>
<protein>
    <submittedName>
        <fullName evidence="3">Uncharacterized protein</fullName>
    </submittedName>
</protein>
<reference evidence="3 4" key="1">
    <citation type="submission" date="2019-06" db="EMBL/GenBank/DDBJ databases">
        <title>Sequencing the genomes of 1000 actinobacteria strains.</title>
        <authorList>
            <person name="Klenk H.-P."/>
        </authorList>
    </citation>
    <scope>NUCLEOTIDE SEQUENCE [LARGE SCALE GENOMIC DNA]</scope>
    <source>
        <strain evidence="3 4">DSM 44819</strain>
    </source>
</reference>
<sequence>MVSDGVTYAGRRRLTPAPPGPYVWTNLSDNPNYPGESVCGVAISAAGNDAWVKVLTTDGQVWETECATQGQNLTCDNPWVQLTTPATNLNAPRIVDDKRQ</sequence>
<evidence type="ECO:0000313" key="4">
    <source>
        <dbReference type="Proteomes" id="UP000315983"/>
    </source>
</evidence>
<dbReference type="EMBL" id="BOQM01000001">
    <property type="protein sequence ID" value="GIM81507.1"/>
    <property type="molecule type" value="Genomic_DNA"/>
</dbReference>
<comment type="caution">
    <text evidence="3">The sequence shown here is derived from an EMBL/GenBank/DDBJ whole genome shotgun (WGS) entry which is preliminary data.</text>
</comment>
<accession>A0A542XUQ4</accession>
<evidence type="ECO:0000313" key="2">
    <source>
        <dbReference type="EMBL" id="GIM81507.1"/>
    </source>
</evidence>
<dbReference type="Proteomes" id="UP000315983">
    <property type="component" value="Unassembled WGS sequence"/>
</dbReference>
<organism evidence="3 4">
    <name type="scientific">Salinispora arenicola</name>
    <dbReference type="NCBI Taxonomy" id="168697"/>
    <lineage>
        <taxon>Bacteria</taxon>
        <taxon>Bacillati</taxon>
        <taxon>Actinomycetota</taxon>
        <taxon>Actinomycetes</taxon>
        <taxon>Micromonosporales</taxon>
        <taxon>Micromonosporaceae</taxon>
        <taxon>Salinispora</taxon>
    </lineage>
</organism>
<gene>
    <name evidence="3" type="ORF">FB564_4837</name>
    <name evidence="2" type="ORF">Sar04_02590</name>
</gene>
<dbReference type="Proteomes" id="UP000677457">
    <property type="component" value="Unassembled WGS sequence"/>
</dbReference>
<proteinExistence type="predicted"/>
<feature type="region of interest" description="Disordered" evidence="1">
    <location>
        <begin position="1"/>
        <end position="22"/>
    </location>
</feature>
<keyword evidence="5" id="KW-1185">Reference proteome</keyword>